<evidence type="ECO:0000256" key="6">
    <source>
        <dbReference type="ARBA" id="ARBA00022692"/>
    </source>
</evidence>
<dbReference type="STRING" id="984485.A0A1E4RBM5"/>
<dbReference type="EMBL" id="KV454547">
    <property type="protein sequence ID" value="ODV64623.1"/>
    <property type="molecule type" value="Genomic_DNA"/>
</dbReference>
<evidence type="ECO:0000256" key="12">
    <source>
        <dbReference type="RuleBase" id="RU000488"/>
    </source>
</evidence>
<dbReference type="RefSeq" id="XP_020073690.1">
    <property type="nucleotide sequence ID" value="XM_020223742.1"/>
</dbReference>
<dbReference type="Pfam" id="PF00153">
    <property type="entry name" value="Mito_carr"/>
    <property type="match status" value="3"/>
</dbReference>
<keyword evidence="15" id="KW-1185">Reference proteome</keyword>
<sequence>MSVPSQDNLNNGDSLLTALVSGFFASAVSATFTYPLDSMKTQQQLTNNALLKKHNLEVAYSKTIGQFFKGGSALVIGSLFKNSARIILYNWLSKFMSIDTHDANGEHRQKTSAPRMVIAGAMSGFIETLWIIPFENIKITMVQNMLLHNEIIKYSDRFDVTGHYVSNKHHKPIQNIFSKQYVSPHAYLTSELYAQLKGARPTSKFNQGSNKIHPNYHNTTKLDSLKMKYNKSPSSTFLHTIKEMYQLKGMSAFTSGTCITFIRQIALSGVWLSTYNATRQLIDPHNTSNEQSWFGHKHTAIQLVGLHVLSSTAVVLATQPLDVIKTHLQLKNGKLVYRDSLSTAFKLFLSQGPTAMFKGAIPRGLKILINGGLTAAVYGKVEDLVNVASDQQVFGE</sequence>
<keyword evidence="7" id="KW-0677">Repeat</keyword>
<evidence type="ECO:0000256" key="2">
    <source>
        <dbReference type="ARBA" id="ARBA00004225"/>
    </source>
</evidence>
<feature type="repeat" description="Solcar" evidence="11">
    <location>
        <begin position="13"/>
        <end position="95"/>
    </location>
</feature>
<evidence type="ECO:0000256" key="7">
    <source>
        <dbReference type="ARBA" id="ARBA00022737"/>
    </source>
</evidence>
<evidence type="ECO:0000313" key="14">
    <source>
        <dbReference type="EMBL" id="ODV64623.1"/>
    </source>
</evidence>
<comment type="subcellular location">
    <subcellularLocation>
        <location evidence="2">Mitochondrion membrane</location>
        <topology evidence="2">Multi-pass membrane protein</topology>
    </subcellularLocation>
</comment>
<gene>
    <name evidence="14" type="ORF">HYPBUDRAFT_8484</name>
</gene>
<evidence type="ECO:0000256" key="3">
    <source>
        <dbReference type="ARBA" id="ARBA00006375"/>
    </source>
</evidence>
<organism evidence="14 15">
    <name type="scientific">Hyphopichia burtonii NRRL Y-1933</name>
    <dbReference type="NCBI Taxonomy" id="984485"/>
    <lineage>
        <taxon>Eukaryota</taxon>
        <taxon>Fungi</taxon>
        <taxon>Dikarya</taxon>
        <taxon>Ascomycota</taxon>
        <taxon>Saccharomycotina</taxon>
        <taxon>Pichiomycetes</taxon>
        <taxon>Debaryomycetaceae</taxon>
        <taxon>Hyphopichia</taxon>
    </lineage>
</organism>
<evidence type="ECO:0000256" key="10">
    <source>
        <dbReference type="ARBA" id="ARBA00023136"/>
    </source>
</evidence>
<dbReference type="AlphaFoldDB" id="A0A1E4RBM5"/>
<dbReference type="PANTHER" id="PTHR45788:SF5">
    <property type="entry name" value="AFR253WP"/>
    <property type="match status" value="1"/>
</dbReference>
<keyword evidence="8 13" id="KW-1133">Transmembrane helix</keyword>
<dbReference type="Gene3D" id="1.50.40.10">
    <property type="entry name" value="Mitochondrial carrier domain"/>
    <property type="match status" value="1"/>
</dbReference>
<dbReference type="PROSITE" id="PS50920">
    <property type="entry name" value="SOLCAR"/>
    <property type="match status" value="2"/>
</dbReference>
<dbReference type="GO" id="GO:0071913">
    <property type="term" value="F:citrate secondary active transmembrane transporter activity"/>
    <property type="evidence" value="ECO:0007669"/>
    <property type="project" value="TreeGrafter"/>
</dbReference>
<keyword evidence="9" id="KW-0496">Mitochondrion</keyword>
<feature type="repeat" description="Solcar" evidence="11">
    <location>
        <begin position="299"/>
        <end position="384"/>
    </location>
</feature>
<dbReference type="InterPro" id="IPR023395">
    <property type="entry name" value="MCP_dom_sf"/>
</dbReference>
<feature type="transmembrane region" description="Helical" evidence="13">
    <location>
        <begin position="116"/>
        <end position="134"/>
    </location>
</feature>
<dbReference type="OrthoDB" id="44467at2759"/>
<evidence type="ECO:0000256" key="4">
    <source>
        <dbReference type="ARBA" id="ARBA00021935"/>
    </source>
</evidence>
<evidence type="ECO:0000256" key="8">
    <source>
        <dbReference type="ARBA" id="ARBA00022989"/>
    </source>
</evidence>
<dbReference type="Proteomes" id="UP000095085">
    <property type="component" value="Unassembled WGS sequence"/>
</dbReference>
<dbReference type="GO" id="GO:0006843">
    <property type="term" value="P:mitochondrial citrate transmembrane transport"/>
    <property type="evidence" value="ECO:0007669"/>
    <property type="project" value="TreeGrafter"/>
</dbReference>
<evidence type="ECO:0000256" key="1">
    <source>
        <dbReference type="ARBA" id="ARBA00002238"/>
    </source>
</evidence>
<dbReference type="InterPro" id="IPR018108">
    <property type="entry name" value="MCP_transmembrane"/>
</dbReference>
<dbReference type="InterPro" id="IPR049563">
    <property type="entry name" value="TXTP-like"/>
</dbReference>
<dbReference type="GO" id="GO:0031966">
    <property type="term" value="C:mitochondrial membrane"/>
    <property type="evidence" value="ECO:0007669"/>
    <property type="project" value="UniProtKB-SubCell"/>
</dbReference>
<keyword evidence="10 11" id="KW-0472">Membrane</keyword>
<keyword evidence="6 11" id="KW-0812">Transmembrane</keyword>
<evidence type="ECO:0000256" key="13">
    <source>
        <dbReference type="SAM" id="Phobius"/>
    </source>
</evidence>
<keyword evidence="5 12" id="KW-0813">Transport</keyword>
<name>A0A1E4RBM5_9ASCO</name>
<dbReference type="GeneID" id="30998291"/>
<proteinExistence type="inferred from homology"/>
<accession>A0A1E4RBM5</accession>
<evidence type="ECO:0000256" key="5">
    <source>
        <dbReference type="ARBA" id="ARBA00022448"/>
    </source>
</evidence>
<comment type="similarity">
    <text evidence="3 12">Belongs to the mitochondrial carrier (TC 2.A.29) family.</text>
</comment>
<reference evidence="15" key="1">
    <citation type="submission" date="2016-05" db="EMBL/GenBank/DDBJ databases">
        <title>Comparative genomics of biotechnologically important yeasts.</title>
        <authorList>
            <consortium name="DOE Joint Genome Institute"/>
            <person name="Riley R."/>
            <person name="Haridas S."/>
            <person name="Wolfe K.H."/>
            <person name="Lopes M.R."/>
            <person name="Hittinger C.T."/>
            <person name="Goker M."/>
            <person name="Salamov A."/>
            <person name="Wisecaver J."/>
            <person name="Long T.M."/>
            <person name="Aerts A.L."/>
            <person name="Barry K."/>
            <person name="Choi C."/>
            <person name="Clum A."/>
            <person name="Coughlan A.Y."/>
            <person name="Deshpande S."/>
            <person name="Douglass A.P."/>
            <person name="Hanson S.J."/>
            <person name="Klenk H.-P."/>
            <person name="Labutti K."/>
            <person name="Lapidus A."/>
            <person name="Lindquist E."/>
            <person name="Lipzen A."/>
            <person name="Meier-Kolthoff J.P."/>
            <person name="Ohm R.A."/>
            <person name="Otillar R.P."/>
            <person name="Pangilinan J."/>
            <person name="Peng Y."/>
            <person name="Rokas A."/>
            <person name="Rosa C.A."/>
            <person name="Scheuner C."/>
            <person name="Sibirny A.A."/>
            <person name="Slot J.C."/>
            <person name="Stielow J.B."/>
            <person name="Sun H."/>
            <person name="Kurtzman C.P."/>
            <person name="Blackwell M."/>
            <person name="Grigoriev I.V."/>
            <person name="Jeffries T.W."/>
        </authorList>
    </citation>
    <scope>NUCLEOTIDE SEQUENCE [LARGE SCALE GENOMIC DNA]</scope>
    <source>
        <strain evidence="15">NRRL Y-1933</strain>
    </source>
</reference>
<evidence type="ECO:0000256" key="9">
    <source>
        <dbReference type="ARBA" id="ARBA00023128"/>
    </source>
</evidence>
<feature type="transmembrane region" description="Helical" evidence="13">
    <location>
        <begin position="15"/>
        <end position="36"/>
    </location>
</feature>
<dbReference type="PANTHER" id="PTHR45788">
    <property type="entry name" value="SUCCINATE/FUMARATE MITOCHONDRIAL TRANSPORTER-RELATED"/>
    <property type="match status" value="1"/>
</dbReference>
<evidence type="ECO:0000313" key="15">
    <source>
        <dbReference type="Proteomes" id="UP000095085"/>
    </source>
</evidence>
<evidence type="ECO:0000256" key="11">
    <source>
        <dbReference type="PROSITE-ProRule" id="PRU00282"/>
    </source>
</evidence>
<protein>
    <recommendedName>
        <fullName evidence="4">Mitochondrial thiamine pyrophosphate carrier 1</fullName>
    </recommendedName>
</protein>
<dbReference type="SUPFAM" id="SSF103506">
    <property type="entry name" value="Mitochondrial carrier"/>
    <property type="match status" value="1"/>
</dbReference>
<comment type="function">
    <text evidence="1">Mitochondrial transporter that mediates uptake of thiamine pyrophosphate (ThPP) into mitochondria.</text>
</comment>